<evidence type="ECO:0000256" key="1">
    <source>
        <dbReference type="ARBA" id="ARBA00022723"/>
    </source>
</evidence>
<feature type="region of interest" description="Disordered" evidence="5">
    <location>
        <begin position="1"/>
        <end position="27"/>
    </location>
</feature>
<evidence type="ECO:0000313" key="8">
    <source>
        <dbReference type="Proteomes" id="UP000591131"/>
    </source>
</evidence>
<dbReference type="Gene3D" id="3.30.40.10">
    <property type="entry name" value="Zinc/RING finger domain, C3HC4 (zinc finger)"/>
    <property type="match status" value="1"/>
</dbReference>
<dbReference type="PROSITE" id="PS50089">
    <property type="entry name" value="ZF_RING_2"/>
    <property type="match status" value="1"/>
</dbReference>
<dbReference type="EMBL" id="JAAPAO010000045">
    <property type="protein sequence ID" value="KAF4675603.1"/>
    <property type="molecule type" value="Genomic_DNA"/>
</dbReference>
<organism evidence="7 8">
    <name type="scientific">Perkinsus chesapeaki</name>
    <name type="common">Clam parasite</name>
    <name type="synonym">Perkinsus andrewsi</name>
    <dbReference type="NCBI Taxonomy" id="330153"/>
    <lineage>
        <taxon>Eukaryota</taxon>
        <taxon>Sar</taxon>
        <taxon>Alveolata</taxon>
        <taxon>Perkinsozoa</taxon>
        <taxon>Perkinsea</taxon>
        <taxon>Perkinsida</taxon>
        <taxon>Perkinsidae</taxon>
        <taxon>Perkinsus</taxon>
    </lineage>
</organism>
<dbReference type="Proteomes" id="UP000591131">
    <property type="component" value="Unassembled WGS sequence"/>
</dbReference>
<evidence type="ECO:0000256" key="2">
    <source>
        <dbReference type="ARBA" id="ARBA00022771"/>
    </source>
</evidence>
<dbReference type="Pfam" id="PF13445">
    <property type="entry name" value="zf-RING_UBOX"/>
    <property type="match status" value="1"/>
</dbReference>
<dbReference type="PANTHER" id="PTHR10131:SF94">
    <property type="entry name" value="TNF RECEPTOR-ASSOCIATED FACTOR 4"/>
    <property type="match status" value="1"/>
</dbReference>
<keyword evidence="1" id="KW-0479">Metal-binding</keyword>
<dbReference type="PANTHER" id="PTHR10131">
    <property type="entry name" value="TNF RECEPTOR ASSOCIATED FACTOR"/>
    <property type="match status" value="1"/>
</dbReference>
<dbReference type="PROSITE" id="PS00518">
    <property type="entry name" value="ZF_RING_1"/>
    <property type="match status" value="1"/>
</dbReference>
<protein>
    <recommendedName>
        <fullName evidence="6">RING-type domain-containing protein</fullName>
    </recommendedName>
</protein>
<dbReference type="OrthoDB" id="10254945at2759"/>
<dbReference type="InterPro" id="IPR001841">
    <property type="entry name" value="Znf_RING"/>
</dbReference>
<keyword evidence="8" id="KW-1185">Reference proteome</keyword>
<sequence length="229" mass="25434">MPPRRSAAAAKAKAKAKAAPAPAAPPPAPKYKLRYCDKDNISPNLHCSVCCEVFTDPICAWPCGHTFCQECLYQWLDLRNTTCPECRQTITRQNCHKDLMARKFLDEQDVYCPYRGCLWDGKHGDLEAHMGECDCDPRKVPDFLNAMSSLDEPEDESDEAVLGGALGMQLLRQNNSVLLKAAQQGFFNRSSSPSVDEILDDEDDNDDSGRVPEPKRARTEGEVIAIPDS</sequence>
<dbReference type="SMART" id="SM00184">
    <property type="entry name" value="RING"/>
    <property type="match status" value="1"/>
</dbReference>
<evidence type="ECO:0000256" key="5">
    <source>
        <dbReference type="SAM" id="MobiDB-lite"/>
    </source>
</evidence>
<comment type="caution">
    <text evidence="7">The sequence shown here is derived from an EMBL/GenBank/DDBJ whole genome shotgun (WGS) entry which is preliminary data.</text>
</comment>
<feature type="region of interest" description="Disordered" evidence="5">
    <location>
        <begin position="188"/>
        <end position="229"/>
    </location>
</feature>
<evidence type="ECO:0000256" key="4">
    <source>
        <dbReference type="PROSITE-ProRule" id="PRU00175"/>
    </source>
</evidence>
<reference evidence="7 8" key="1">
    <citation type="submission" date="2020-04" db="EMBL/GenBank/DDBJ databases">
        <title>Perkinsus chesapeaki whole genome sequence.</title>
        <authorList>
            <person name="Bogema D.R."/>
        </authorList>
    </citation>
    <scope>NUCLEOTIDE SEQUENCE [LARGE SCALE GENOMIC DNA]</scope>
    <source>
        <strain evidence="7">ATCC PRA-425</strain>
    </source>
</reference>
<dbReference type="InterPro" id="IPR013083">
    <property type="entry name" value="Znf_RING/FYVE/PHD"/>
</dbReference>
<proteinExistence type="predicted"/>
<feature type="compositionally biased region" description="Low complexity" evidence="5">
    <location>
        <begin position="7"/>
        <end position="21"/>
    </location>
</feature>
<name>A0A7J6MVN0_PERCH</name>
<dbReference type="AlphaFoldDB" id="A0A7J6MVN0"/>
<dbReference type="SUPFAM" id="SSF57850">
    <property type="entry name" value="RING/U-box"/>
    <property type="match status" value="1"/>
</dbReference>
<accession>A0A7J6MVN0</accession>
<evidence type="ECO:0000313" key="7">
    <source>
        <dbReference type="EMBL" id="KAF4675603.1"/>
    </source>
</evidence>
<keyword evidence="2 4" id="KW-0863">Zinc-finger</keyword>
<feature type="compositionally biased region" description="Basic and acidic residues" evidence="5">
    <location>
        <begin position="207"/>
        <end position="221"/>
    </location>
</feature>
<dbReference type="GO" id="GO:0008270">
    <property type="term" value="F:zinc ion binding"/>
    <property type="evidence" value="ECO:0007669"/>
    <property type="project" value="UniProtKB-KW"/>
</dbReference>
<feature type="compositionally biased region" description="Acidic residues" evidence="5">
    <location>
        <begin position="197"/>
        <end position="206"/>
    </location>
</feature>
<dbReference type="InterPro" id="IPR027370">
    <property type="entry name" value="Znf-RING_euk"/>
</dbReference>
<feature type="domain" description="RING-type" evidence="6">
    <location>
        <begin position="47"/>
        <end position="87"/>
    </location>
</feature>
<gene>
    <name evidence="7" type="ORF">FOL47_007555</name>
</gene>
<evidence type="ECO:0000256" key="3">
    <source>
        <dbReference type="ARBA" id="ARBA00022833"/>
    </source>
</evidence>
<dbReference type="InterPro" id="IPR017907">
    <property type="entry name" value="Znf_RING_CS"/>
</dbReference>
<evidence type="ECO:0000259" key="6">
    <source>
        <dbReference type="PROSITE" id="PS50089"/>
    </source>
</evidence>
<keyword evidence="3" id="KW-0862">Zinc</keyword>